<accession>A0A381YS09</accession>
<proteinExistence type="predicted"/>
<reference evidence="1" key="1">
    <citation type="submission" date="2018-05" db="EMBL/GenBank/DDBJ databases">
        <authorList>
            <person name="Lanie J.A."/>
            <person name="Ng W.-L."/>
            <person name="Kazmierczak K.M."/>
            <person name="Andrzejewski T.M."/>
            <person name="Davidsen T.M."/>
            <person name="Wayne K.J."/>
            <person name="Tettelin H."/>
            <person name="Glass J.I."/>
            <person name="Rusch D."/>
            <person name="Podicherti R."/>
            <person name="Tsui H.-C.T."/>
            <person name="Winkler M.E."/>
        </authorList>
    </citation>
    <scope>NUCLEOTIDE SEQUENCE</scope>
</reference>
<dbReference type="EMBL" id="UINC01018906">
    <property type="protein sequence ID" value="SVA79749.1"/>
    <property type="molecule type" value="Genomic_DNA"/>
</dbReference>
<name>A0A381YS09_9ZZZZ</name>
<dbReference type="PROSITE" id="PS51257">
    <property type="entry name" value="PROKAR_LIPOPROTEIN"/>
    <property type="match status" value="1"/>
</dbReference>
<organism evidence="1">
    <name type="scientific">marine metagenome</name>
    <dbReference type="NCBI Taxonomy" id="408172"/>
    <lineage>
        <taxon>unclassified sequences</taxon>
        <taxon>metagenomes</taxon>
        <taxon>ecological metagenomes</taxon>
    </lineage>
</organism>
<protein>
    <submittedName>
        <fullName evidence="1">Uncharacterized protein</fullName>
    </submittedName>
</protein>
<evidence type="ECO:0000313" key="1">
    <source>
        <dbReference type="EMBL" id="SVA79749.1"/>
    </source>
</evidence>
<gene>
    <name evidence="1" type="ORF">METZ01_LOCUS132603</name>
</gene>
<dbReference type="AlphaFoldDB" id="A0A381YS09"/>
<sequence>MRRLIPTTATFLLLFGCASHPTINPHLPEPGKVKKGYALSTENVFPYLWIRKGLTDKSEIGFRVGLPIYGTGIDYSRVVYQKENKWDLINLAWSLNPNFNFDATYYKFKTKKGNDGFLKSRWWGLRGMFIQNGITNHASNRLGILMGFQGNARWGMEFGYFHDPTSMPITELLNPKWDPTAEGVSPRFTDKPMKDSATGFPSEYSRFTGLSISIFFDLDAPKKKK</sequence>